<name>A0A1L9U5H4_ASPBC</name>
<evidence type="ECO:0000259" key="2">
    <source>
        <dbReference type="Pfam" id="PF23865"/>
    </source>
</evidence>
<dbReference type="EMBL" id="KV878696">
    <property type="protein sequence ID" value="OJJ66930.1"/>
    <property type="molecule type" value="Genomic_DNA"/>
</dbReference>
<dbReference type="VEuPathDB" id="FungiDB:ASPBRDRAFT_357224"/>
<keyword evidence="4" id="KW-1185">Reference proteome</keyword>
<dbReference type="OMA" id="YHADINF"/>
<accession>A0A1L9U5H4</accession>
<protein>
    <submittedName>
        <fullName evidence="3">Uncharacterized protein</fullName>
    </submittedName>
</protein>
<feature type="domain" description="DUF7223" evidence="2">
    <location>
        <begin position="363"/>
        <end position="506"/>
    </location>
</feature>
<dbReference type="OrthoDB" id="4507608at2759"/>
<sequence>MRFTDCLVSVACLASTASAFGHHAHRHGLLQLPRAFSREGIWLYPALHPDHDPDDLQHLDPQLSKELYYSQEGHRPALHGAKHAQLQSTFSSPTVVLEHSSHIKDVVCDGQENTMQVCFKTPEALQRAQRSWKDEIQSGTFNLVTYHMGCGDQTGDHRSFFRASNPTVDNDECVSVSVEPLDERQAIHAGDLSWGTYLHPGHQKREPIKGHIKTTEPEQPTQGTVDITKDPNAVQSYFNVPIDTDIPDRETEPVDFMDNDYSKELAKRGGLFSWIVEGLKSVVGIVQFATKAAITIVGARVKIMIERALVTADLIMVPFGRPFDRAYHADIPFDWHTATNLGIGSDPASMLGGTQNGFVIAQQGAAFNLQCVDCGARGNFTFDGRLAFNIADGLTAAEIALTNHEPLAIDAVLRLNLNGRLLKDKGSKFKTAVSKELFNIGLPGLWIPKVVAIGPMVTLNTGVNLYVDGHMEIVTGAKFKLDAGHVELNATKGGQTTASGFNPSAQWVVAASPGEKEADGGVKGNTVATLDSNMPLGLEFGINVLSGFKETVGVFFDPSIYFTAGISVNEGHKCDRGIEMRAGAKGRSYSSALGIWEYQFAEWKLLEKGLGCLR</sequence>
<dbReference type="InterPro" id="IPR054293">
    <property type="entry name" value="DUF7029"/>
</dbReference>
<dbReference type="AlphaFoldDB" id="A0A1L9U5H4"/>
<dbReference type="Pfam" id="PF22974">
    <property type="entry name" value="DUF7029"/>
    <property type="match status" value="1"/>
</dbReference>
<dbReference type="InterPro" id="IPR055647">
    <property type="entry name" value="DUF7223"/>
</dbReference>
<evidence type="ECO:0000313" key="4">
    <source>
        <dbReference type="Proteomes" id="UP000184499"/>
    </source>
</evidence>
<dbReference type="RefSeq" id="XP_067474179.1">
    <property type="nucleotide sequence ID" value="XM_067623377.1"/>
</dbReference>
<dbReference type="GeneID" id="93575865"/>
<proteinExistence type="predicted"/>
<dbReference type="Pfam" id="PF23865">
    <property type="entry name" value="DUF7223"/>
    <property type="match status" value="1"/>
</dbReference>
<dbReference type="Proteomes" id="UP000184499">
    <property type="component" value="Unassembled WGS sequence"/>
</dbReference>
<dbReference type="STRING" id="767769.A0A1L9U5H4"/>
<reference evidence="4" key="1">
    <citation type="journal article" date="2017" name="Genome Biol.">
        <title>Comparative genomics reveals high biological diversity and specific adaptations in the industrially and medically important fungal genus Aspergillus.</title>
        <authorList>
            <person name="de Vries R.P."/>
            <person name="Riley R."/>
            <person name="Wiebenga A."/>
            <person name="Aguilar-Osorio G."/>
            <person name="Amillis S."/>
            <person name="Uchima C.A."/>
            <person name="Anderluh G."/>
            <person name="Asadollahi M."/>
            <person name="Askin M."/>
            <person name="Barry K."/>
            <person name="Battaglia E."/>
            <person name="Bayram O."/>
            <person name="Benocci T."/>
            <person name="Braus-Stromeyer S.A."/>
            <person name="Caldana C."/>
            <person name="Canovas D."/>
            <person name="Cerqueira G.C."/>
            <person name="Chen F."/>
            <person name="Chen W."/>
            <person name="Choi C."/>
            <person name="Clum A."/>
            <person name="Dos Santos R.A."/>
            <person name="Damasio A.R."/>
            <person name="Diallinas G."/>
            <person name="Emri T."/>
            <person name="Fekete E."/>
            <person name="Flipphi M."/>
            <person name="Freyberg S."/>
            <person name="Gallo A."/>
            <person name="Gournas C."/>
            <person name="Habgood R."/>
            <person name="Hainaut M."/>
            <person name="Harispe M.L."/>
            <person name="Henrissat B."/>
            <person name="Hilden K.S."/>
            <person name="Hope R."/>
            <person name="Hossain A."/>
            <person name="Karabika E."/>
            <person name="Karaffa L."/>
            <person name="Karanyi Z."/>
            <person name="Krasevec N."/>
            <person name="Kuo A."/>
            <person name="Kusch H."/>
            <person name="LaButti K."/>
            <person name="Lagendijk E.L."/>
            <person name="Lapidus A."/>
            <person name="Levasseur A."/>
            <person name="Lindquist E."/>
            <person name="Lipzen A."/>
            <person name="Logrieco A.F."/>
            <person name="MacCabe A."/>
            <person name="Maekelae M.R."/>
            <person name="Malavazi I."/>
            <person name="Melin P."/>
            <person name="Meyer V."/>
            <person name="Mielnichuk N."/>
            <person name="Miskei M."/>
            <person name="Molnar A.P."/>
            <person name="Mule G."/>
            <person name="Ngan C.Y."/>
            <person name="Orejas M."/>
            <person name="Orosz E."/>
            <person name="Ouedraogo J.P."/>
            <person name="Overkamp K.M."/>
            <person name="Park H.-S."/>
            <person name="Perrone G."/>
            <person name="Piumi F."/>
            <person name="Punt P.J."/>
            <person name="Ram A.F."/>
            <person name="Ramon A."/>
            <person name="Rauscher S."/>
            <person name="Record E."/>
            <person name="Riano-Pachon D.M."/>
            <person name="Robert V."/>
            <person name="Roehrig J."/>
            <person name="Ruller R."/>
            <person name="Salamov A."/>
            <person name="Salih N.S."/>
            <person name="Samson R.A."/>
            <person name="Sandor E."/>
            <person name="Sanguinetti M."/>
            <person name="Schuetze T."/>
            <person name="Sepcic K."/>
            <person name="Shelest E."/>
            <person name="Sherlock G."/>
            <person name="Sophianopoulou V."/>
            <person name="Squina F.M."/>
            <person name="Sun H."/>
            <person name="Susca A."/>
            <person name="Todd R.B."/>
            <person name="Tsang A."/>
            <person name="Unkles S.E."/>
            <person name="van de Wiele N."/>
            <person name="van Rossen-Uffink D."/>
            <person name="Oliveira J.V."/>
            <person name="Vesth T.C."/>
            <person name="Visser J."/>
            <person name="Yu J.-H."/>
            <person name="Zhou M."/>
            <person name="Andersen M.R."/>
            <person name="Archer D.B."/>
            <person name="Baker S.E."/>
            <person name="Benoit I."/>
            <person name="Brakhage A.A."/>
            <person name="Braus G.H."/>
            <person name="Fischer R."/>
            <person name="Frisvad J.C."/>
            <person name="Goldman G.H."/>
            <person name="Houbraken J."/>
            <person name="Oakley B."/>
            <person name="Pocsi I."/>
            <person name="Scazzocchio C."/>
            <person name="Seiboth B."/>
            <person name="vanKuyk P.A."/>
            <person name="Wortman J."/>
            <person name="Dyer P.S."/>
            <person name="Grigoriev I.V."/>
        </authorList>
    </citation>
    <scope>NUCLEOTIDE SEQUENCE [LARGE SCALE GENOMIC DNA]</scope>
    <source>
        <strain evidence="4">CBS 101740 / IMI 381727 / IBT 21946</strain>
    </source>
</reference>
<evidence type="ECO:0000313" key="3">
    <source>
        <dbReference type="EMBL" id="OJJ66930.1"/>
    </source>
</evidence>
<feature type="domain" description="DUF7029" evidence="1">
    <location>
        <begin position="89"/>
        <end position="189"/>
    </location>
</feature>
<evidence type="ECO:0000259" key="1">
    <source>
        <dbReference type="Pfam" id="PF22974"/>
    </source>
</evidence>
<gene>
    <name evidence="3" type="ORF">ASPBRDRAFT_357224</name>
</gene>
<organism evidence="3 4">
    <name type="scientific">Aspergillus brasiliensis (strain CBS 101740 / IMI 381727 / IBT 21946)</name>
    <dbReference type="NCBI Taxonomy" id="767769"/>
    <lineage>
        <taxon>Eukaryota</taxon>
        <taxon>Fungi</taxon>
        <taxon>Dikarya</taxon>
        <taxon>Ascomycota</taxon>
        <taxon>Pezizomycotina</taxon>
        <taxon>Eurotiomycetes</taxon>
        <taxon>Eurotiomycetidae</taxon>
        <taxon>Eurotiales</taxon>
        <taxon>Aspergillaceae</taxon>
        <taxon>Aspergillus</taxon>
        <taxon>Aspergillus subgen. Circumdati</taxon>
    </lineage>
</organism>